<evidence type="ECO:0000259" key="13">
    <source>
        <dbReference type="Pfam" id="PF17655"/>
    </source>
</evidence>
<evidence type="ECO:0000313" key="14">
    <source>
        <dbReference type="EnsemblProtists" id="PYU1_T010740"/>
    </source>
</evidence>
<accession>K3X0J1</accession>
<keyword evidence="4 11" id="KW-0812">Transmembrane</keyword>
<dbReference type="GO" id="GO:0034702">
    <property type="term" value="C:monoatomic ion channel complex"/>
    <property type="evidence" value="ECO:0007669"/>
    <property type="project" value="UniProtKB-KW"/>
</dbReference>
<dbReference type="AlphaFoldDB" id="K3X0J1"/>
<evidence type="ECO:0000256" key="2">
    <source>
        <dbReference type="ARBA" id="ARBA00022448"/>
    </source>
</evidence>
<dbReference type="HOGENOM" id="CLU_043227_0_0_1"/>
<evidence type="ECO:0000256" key="8">
    <source>
        <dbReference type="ARBA" id="ARBA00023065"/>
    </source>
</evidence>
<evidence type="ECO:0000256" key="6">
    <source>
        <dbReference type="ARBA" id="ARBA00022958"/>
    </source>
</evidence>
<feature type="transmembrane region" description="Helical" evidence="12">
    <location>
        <begin position="76"/>
        <end position="96"/>
    </location>
</feature>
<protein>
    <recommendedName>
        <fullName evidence="13">Inward rectifier potassium channel C-terminal domain-containing protein</fullName>
    </recommendedName>
</protein>
<evidence type="ECO:0000256" key="5">
    <source>
        <dbReference type="ARBA" id="ARBA00022882"/>
    </source>
</evidence>
<dbReference type="GO" id="GO:0034765">
    <property type="term" value="P:regulation of monoatomic ion transmembrane transport"/>
    <property type="evidence" value="ECO:0007669"/>
    <property type="project" value="TreeGrafter"/>
</dbReference>
<sequence>MGSADQPLLPTAGAHNPSINYASSGLRARRKRFIDRSGKFSQSTGKYNVYRSGGDWRQIYYQDVFNTLIHTKTKRIVTGIFVMYFFVILFFAILYLDVSRRYGTCNVGLSTMMESYIFSLETISFAGIFLDSICIGIFYARFARANKRASTIMFTNSAVIRRIRGSYYLMFQVCERRKHQLVEAHVRLYAVRHEFDDEGNAESLFQCHQMRVQQPDDDTGAMLLMVLPQVIVHRIDPWSPLFPPECLPADGHYPNVCPSFPDPSQRIIDMENGNRDGLGNGAQLPYKQPTRSQILNHLRNSELEVIAVLEGIDASTSNTMQARYSYTDEDIVWDMMFENCVSKTLDGVHINFNKFHLLKPVPEDVHRCTSVSMF</sequence>
<dbReference type="OMA" id="ISMRDDK"/>
<dbReference type="InterPro" id="IPR041647">
    <property type="entry name" value="IRK_C"/>
</dbReference>
<feature type="domain" description="Inward rectifier potassium channel C-terminal" evidence="13">
    <location>
        <begin position="293"/>
        <end position="362"/>
    </location>
</feature>
<dbReference type="InterPro" id="IPR016449">
    <property type="entry name" value="K_chnl_inward-rec_Kir"/>
</dbReference>
<dbReference type="eggNOG" id="KOG3827">
    <property type="taxonomic scope" value="Eukaryota"/>
</dbReference>
<keyword evidence="5 11" id="KW-0851">Voltage-gated channel</keyword>
<feature type="transmembrane region" description="Helical" evidence="12">
    <location>
        <begin position="116"/>
        <end position="140"/>
    </location>
</feature>
<comment type="similarity">
    <text evidence="11">Belongs to the inward rectifier-type potassium channel (TC 1.A.2.1) family.</text>
</comment>
<dbReference type="SUPFAM" id="SSF81296">
    <property type="entry name" value="E set domains"/>
    <property type="match status" value="1"/>
</dbReference>
<dbReference type="Gene3D" id="1.10.287.70">
    <property type="match status" value="1"/>
</dbReference>
<evidence type="ECO:0000256" key="11">
    <source>
        <dbReference type="RuleBase" id="RU003822"/>
    </source>
</evidence>
<evidence type="ECO:0000256" key="12">
    <source>
        <dbReference type="SAM" id="Phobius"/>
    </source>
</evidence>
<name>K3X0J1_GLOUD</name>
<evidence type="ECO:0000256" key="9">
    <source>
        <dbReference type="ARBA" id="ARBA00023136"/>
    </source>
</evidence>
<reference evidence="15" key="2">
    <citation type="submission" date="2010-04" db="EMBL/GenBank/DDBJ databases">
        <authorList>
            <person name="Buell R."/>
            <person name="Hamilton J."/>
            <person name="Hostetler J."/>
        </authorList>
    </citation>
    <scope>NUCLEOTIDE SEQUENCE [LARGE SCALE GENOMIC DNA]</scope>
    <source>
        <strain evidence="15">DAOM:BR144</strain>
    </source>
</reference>
<keyword evidence="9 12" id="KW-0472">Membrane</keyword>
<evidence type="ECO:0000256" key="1">
    <source>
        <dbReference type="ARBA" id="ARBA00004141"/>
    </source>
</evidence>
<reference evidence="14" key="3">
    <citation type="submission" date="2015-02" db="UniProtKB">
        <authorList>
            <consortium name="EnsemblProtists"/>
        </authorList>
    </citation>
    <scope>IDENTIFICATION</scope>
    <source>
        <strain evidence="14">DAOM BR144</strain>
    </source>
</reference>
<dbReference type="InterPro" id="IPR014756">
    <property type="entry name" value="Ig_E-set"/>
</dbReference>
<dbReference type="PANTHER" id="PTHR11767:SF103">
    <property type="entry name" value="POTASSIUM CHANNEL INWARDLY RECTIFYING TRANSMEMBRANE DOMAIN-CONTAINING PROTEIN"/>
    <property type="match status" value="1"/>
</dbReference>
<keyword evidence="8 11" id="KW-0406">Ion transport</keyword>
<feature type="domain" description="Inward rectifier potassium channel C-terminal" evidence="13">
    <location>
        <begin position="152"/>
        <end position="242"/>
    </location>
</feature>
<dbReference type="PANTHER" id="PTHR11767">
    <property type="entry name" value="INWARD RECTIFIER POTASSIUM CHANNEL"/>
    <property type="match status" value="1"/>
</dbReference>
<evidence type="ECO:0000313" key="15">
    <source>
        <dbReference type="Proteomes" id="UP000019132"/>
    </source>
</evidence>
<keyword evidence="7 12" id="KW-1133">Transmembrane helix</keyword>
<keyword evidence="2 11" id="KW-0813">Transport</keyword>
<evidence type="ECO:0000256" key="7">
    <source>
        <dbReference type="ARBA" id="ARBA00022989"/>
    </source>
</evidence>
<dbReference type="VEuPathDB" id="FungiDB:PYU1_G010717"/>
<dbReference type="InterPro" id="IPR013518">
    <property type="entry name" value="K_chnl_inward-rec_Kir_cyto"/>
</dbReference>
<dbReference type="GO" id="GO:0005242">
    <property type="term" value="F:inward rectifier potassium channel activity"/>
    <property type="evidence" value="ECO:0007669"/>
    <property type="project" value="InterPro"/>
</dbReference>
<evidence type="ECO:0000256" key="4">
    <source>
        <dbReference type="ARBA" id="ARBA00022692"/>
    </source>
</evidence>
<proteinExistence type="inferred from homology"/>
<dbReference type="Pfam" id="PF17655">
    <property type="entry name" value="IRK_C"/>
    <property type="match status" value="2"/>
</dbReference>
<dbReference type="GO" id="GO:1990573">
    <property type="term" value="P:potassium ion import across plasma membrane"/>
    <property type="evidence" value="ECO:0007669"/>
    <property type="project" value="TreeGrafter"/>
</dbReference>
<evidence type="ECO:0000256" key="10">
    <source>
        <dbReference type="ARBA" id="ARBA00023303"/>
    </source>
</evidence>
<reference evidence="15" key="1">
    <citation type="journal article" date="2010" name="Genome Biol.">
        <title>Genome sequence of the necrotrophic plant pathogen Pythium ultimum reveals original pathogenicity mechanisms and effector repertoire.</title>
        <authorList>
            <person name="Levesque C.A."/>
            <person name="Brouwer H."/>
            <person name="Cano L."/>
            <person name="Hamilton J.P."/>
            <person name="Holt C."/>
            <person name="Huitema E."/>
            <person name="Raffaele S."/>
            <person name="Robideau G.P."/>
            <person name="Thines M."/>
            <person name="Win J."/>
            <person name="Zerillo M.M."/>
            <person name="Beakes G.W."/>
            <person name="Boore J.L."/>
            <person name="Busam D."/>
            <person name="Dumas B."/>
            <person name="Ferriera S."/>
            <person name="Fuerstenberg S.I."/>
            <person name="Gachon C.M."/>
            <person name="Gaulin E."/>
            <person name="Govers F."/>
            <person name="Grenville-Briggs L."/>
            <person name="Horner N."/>
            <person name="Hostetler J."/>
            <person name="Jiang R.H."/>
            <person name="Johnson J."/>
            <person name="Krajaejun T."/>
            <person name="Lin H."/>
            <person name="Meijer H.J."/>
            <person name="Moore B."/>
            <person name="Morris P."/>
            <person name="Phuntmart V."/>
            <person name="Puiu D."/>
            <person name="Shetty J."/>
            <person name="Stajich J.E."/>
            <person name="Tripathy S."/>
            <person name="Wawra S."/>
            <person name="van West P."/>
            <person name="Whitty B.R."/>
            <person name="Coutinho P.M."/>
            <person name="Henrissat B."/>
            <person name="Martin F."/>
            <person name="Thomas P.D."/>
            <person name="Tyler B.M."/>
            <person name="De Vries R.P."/>
            <person name="Kamoun S."/>
            <person name="Yandell M."/>
            <person name="Tisserat N."/>
            <person name="Buell C.R."/>
        </authorList>
    </citation>
    <scope>NUCLEOTIDE SEQUENCE</scope>
    <source>
        <strain evidence="15">DAOM:BR144</strain>
    </source>
</reference>
<dbReference type="Proteomes" id="UP000019132">
    <property type="component" value="Unassembled WGS sequence"/>
</dbReference>
<keyword evidence="3 11" id="KW-0633">Potassium transport</keyword>
<keyword evidence="6 11" id="KW-0630">Potassium</keyword>
<comment type="subcellular location">
    <subcellularLocation>
        <location evidence="1 11">Membrane</location>
        <topology evidence="1 11">Multi-pass membrane protein</topology>
    </subcellularLocation>
</comment>
<keyword evidence="15" id="KW-1185">Reference proteome</keyword>
<dbReference type="Gene3D" id="2.60.40.1400">
    <property type="entry name" value="G protein-activated inward rectifier potassium channel 1"/>
    <property type="match status" value="1"/>
</dbReference>
<dbReference type="EMBL" id="GL376592">
    <property type="status" value="NOT_ANNOTATED_CDS"/>
    <property type="molecule type" value="Genomic_DNA"/>
</dbReference>
<dbReference type="STRING" id="431595.K3X0J1"/>
<dbReference type="GO" id="GO:0005886">
    <property type="term" value="C:plasma membrane"/>
    <property type="evidence" value="ECO:0007669"/>
    <property type="project" value="TreeGrafter"/>
</dbReference>
<organism evidence="14 15">
    <name type="scientific">Globisporangium ultimum (strain ATCC 200006 / CBS 805.95 / DAOM BR144)</name>
    <name type="common">Pythium ultimum</name>
    <dbReference type="NCBI Taxonomy" id="431595"/>
    <lineage>
        <taxon>Eukaryota</taxon>
        <taxon>Sar</taxon>
        <taxon>Stramenopiles</taxon>
        <taxon>Oomycota</taxon>
        <taxon>Peronosporomycetes</taxon>
        <taxon>Pythiales</taxon>
        <taxon>Pythiaceae</taxon>
        <taxon>Globisporangium</taxon>
    </lineage>
</organism>
<dbReference type="InParanoid" id="K3X0J1"/>
<dbReference type="EnsemblProtists" id="PYU1_T010740">
    <property type="protein sequence ID" value="PYU1_T010740"/>
    <property type="gene ID" value="PYU1_G010717"/>
</dbReference>
<evidence type="ECO:0000256" key="3">
    <source>
        <dbReference type="ARBA" id="ARBA00022538"/>
    </source>
</evidence>
<keyword evidence="10 11" id="KW-0407">Ion channel</keyword>